<feature type="compositionally biased region" description="Basic residues" evidence="1">
    <location>
        <begin position="12"/>
        <end position="25"/>
    </location>
</feature>
<evidence type="ECO:0000313" key="2">
    <source>
        <dbReference type="EMBL" id="JAH70194.1"/>
    </source>
</evidence>
<proteinExistence type="predicted"/>
<dbReference type="AlphaFoldDB" id="A0A0E9UWD0"/>
<dbReference type="EMBL" id="GBXM01038383">
    <property type="protein sequence ID" value="JAH70194.1"/>
    <property type="molecule type" value="Transcribed_RNA"/>
</dbReference>
<reference evidence="2" key="1">
    <citation type="submission" date="2014-11" db="EMBL/GenBank/DDBJ databases">
        <authorList>
            <person name="Amaro Gonzalez C."/>
        </authorList>
    </citation>
    <scope>NUCLEOTIDE SEQUENCE</scope>
</reference>
<reference evidence="2" key="2">
    <citation type="journal article" date="2015" name="Fish Shellfish Immunol.">
        <title>Early steps in the European eel (Anguilla anguilla)-Vibrio vulnificus interaction in the gills: Role of the RtxA13 toxin.</title>
        <authorList>
            <person name="Callol A."/>
            <person name="Pajuelo D."/>
            <person name="Ebbesson L."/>
            <person name="Teles M."/>
            <person name="MacKenzie S."/>
            <person name="Amaro C."/>
        </authorList>
    </citation>
    <scope>NUCLEOTIDE SEQUENCE</scope>
</reference>
<feature type="compositionally biased region" description="Polar residues" evidence="1">
    <location>
        <begin position="1"/>
        <end position="11"/>
    </location>
</feature>
<feature type="region of interest" description="Disordered" evidence="1">
    <location>
        <begin position="1"/>
        <end position="28"/>
    </location>
</feature>
<sequence length="60" mass="6965">MFPSWFNNGKSSRSRCSKASPHHHTTPTMFDSWYDILTVKCFICFTPDIMGPVSSKKLYF</sequence>
<protein>
    <submittedName>
        <fullName evidence="2">Uncharacterized protein</fullName>
    </submittedName>
</protein>
<evidence type="ECO:0000256" key="1">
    <source>
        <dbReference type="SAM" id="MobiDB-lite"/>
    </source>
</evidence>
<organism evidence="2">
    <name type="scientific">Anguilla anguilla</name>
    <name type="common">European freshwater eel</name>
    <name type="synonym">Muraena anguilla</name>
    <dbReference type="NCBI Taxonomy" id="7936"/>
    <lineage>
        <taxon>Eukaryota</taxon>
        <taxon>Metazoa</taxon>
        <taxon>Chordata</taxon>
        <taxon>Craniata</taxon>
        <taxon>Vertebrata</taxon>
        <taxon>Euteleostomi</taxon>
        <taxon>Actinopterygii</taxon>
        <taxon>Neopterygii</taxon>
        <taxon>Teleostei</taxon>
        <taxon>Anguilliformes</taxon>
        <taxon>Anguillidae</taxon>
        <taxon>Anguilla</taxon>
    </lineage>
</organism>
<name>A0A0E9UWD0_ANGAN</name>
<accession>A0A0E9UWD0</accession>